<evidence type="ECO:0000256" key="2">
    <source>
        <dbReference type="ARBA" id="ARBA00022737"/>
    </source>
</evidence>
<dbReference type="GO" id="GO:0016586">
    <property type="term" value="C:RSC-type complex"/>
    <property type="evidence" value="ECO:0007669"/>
    <property type="project" value="InterPro"/>
</dbReference>
<dbReference type="PROSITE" id="PS50014">
    <property type="entry name" value="BROMODOMAIN_2"/>
    <property type="match status" value="2"/>
</dbReference>
<evidence type="ECO:0000313" key="13">
    <source>
        <dbReference type="Proteomes" id="UP000698800"/>
    </source>
</evidence>
<evidence type="ECO:0000313" key="12">
    <source>
        <dbReference type="EMBL" id="KAH0543967.1"/>
    </source>
</evidence>
<dbReference type="InterPro" id="IPR037382">
    <property type="entry name" value="Rsc/polybromo"/>
</dbReference>
<feature type="compositionally biased region" description="Low complexity" evidence="9">
    <location>
        <begin position="614"/>
        <end position="634"/>
    </location>
</feature>
<dbReference type="Pfam" id="PF01426">
    <property type="entry name" value="BAH"/>
    <property type="match status" value="1"/>
</dbReference>
<dbReference type="InterPro" id="IPR043151">
    <property type="entry name" value="BAH_sf"/>
</dbReference>
<feature type="compositionally biased region" description="Basic and acidic residues" evidence="9">
    <location>
        <begin position="190"/>
        <end position="211"/>
    </location>
</feature>
<comment type="subcellular location">
    <subcellularLocation>
        <location evidence="1">Nucleus</location>
    </subcellularLocation>
</comment>
<evidence type="ECO:0000256" key="1">
    <source>
        <dbReference type="ARBA" id="ARBA00004123"/>
    </source>
</evidence>
<feature type="compositionally biased region" description="Polar residues" evidence="9">
    <location>
        <begin position="8"/>
        <end position="18"/>
    </location>
</feature>
<evidence type="ECO:0000256" key="8">
    <source>
        <dbReference type="PROSITE-ProRule" id="PRU00035"/>
    </source>
</evidence>
<dbReference type="FunFam" id="2.30.30.490:FF:000015">
    <property type="entry name" value="Chromatin structure-remodeling complex subunit RSC1"/>
    <property type="match status" value="1"/>
</dbReference>
<dbReference type="InterPro" id="IPR001487">
    <property type="entry name" value="Bromodomain"/>
</dbReference>
<dbReference type="PANTHER" id="PTHR16062">
    <property type="entry name" value="SWI/SNF-RELATED"/>
    <property type="match status" value="1"/>
</dbReference>
<dbReference type="EMBL" id="JAGHQL010000024">
    <property type="protein sequence ID" value="KAH0543967.1"/>
    <property type="molecule type" value="Genomic_DNA"/>
</dbReference>
<dbReference type="CDD" id="cd05522">
    <property type="entry name" value="Bromo_Rsc1_2_II"/>
    <property type="match status" value="1"/>
</dbReference>
<feature type="compositionally biased region" description="Polar residues" evidence="9">
    <location>
        <begin position="576"/>
        <end position="587"/>
    </location>
</feature>
<dbReference type="FunFam" id="1.20.920.10:FF:000048">
    <property type="entry name" value="RSC complex subunit (RSC1), putative"/>
    <property type="match status" value="1"/>
</dbReference>
<dbReference type="SUPFAM" id="SSF47370">
    <property type="entry name" value="Bromodomain"/>
    <property type="match status" value="2"/>
</dbReference>
<dbReference type="SMART" id="SM00297">
    <property type="entry name" value="BROMO"/>
    <property type="match status" value="2"/>
</dbReference>
<keyword evidence="6" id="KW-0804">Transcription</keyword>
<dbReference type="Pfam" id="PF00439">
    <property type="entry name" value="Bromodomain"/>
    <property type="match status" value="2"/>
</dbReference>
<sequence length="882" mass="100380">MPVAGGTRSPSPIPTTEINAPEANGADGPSAITEEAWRAMDTILRNVYAYRDQDGHDVSKIFHRRVNKRANPDYYDVIKEPMAMSVIKLSHNAQVYNRPQSQAYEDALALKPLLESELKKIVDQGIVSAEVAAIPHLGDIPPASPLPPEEEVEEEDEDDEDEEDEDADDSDDEGVRRRRRRGPRSTAAITKREGGGAAKGDDTQTAREADLRRKRGRPPRVDTPMEARIKAVLKGLRKFKGPNGELKVNHFEKLPDKAQMPEYFEEIKVPMAFDVIKKKAKRKKYQSVDHFMKDVETMFENAKMYNRDDSQIYKDAVDLQFEARHLAEQEKKKPDSEYTMEDGRLPLPNGILHNGELWKVGDWVHIQNPNDVTKPIVAQIYRTWQDSDGQQWVNACWYYRPEQTVHRFERHFYENEVVKTGQYRDHHIDEVVDRCFVMFFTRYNKGRPRGFPHDKDVYVCESRYNEEKYKLNKIKTWASCLPDEVREKDYEMDLFDQPKKMKKVPSPIKHLLSTNAKETDDIPKPTWGVANAPPIVGAVHKRPREPNESPPPEPTPSPPPQPPPPPVRQAPALPNQSVHGSYATNGNADVGIGLATPQHQARSTSIPSQGPHTQQAYNHQYPPQYNQQSASPAPAFQPSPQPTASYTAQTPHPPGYSQGQTAAQASQYMTPHHSYGYHQPTVSRAGVSTVNAYNPPKPIEVYHLSDAANHSIPEDIREKFHRDEHGRILFFTAPPLDPLPPVKKGDAVGHSVRYLAQKQKHVEAMKLKRKRDQEAHEALAETRKKVKKEGEEFGAEIAKLKEKAIGMLEQQMVDGTLRMYKRLYGERWKEGMKLELDALDKSQDLEKARLVEIARSERKRKEREFVSLKGPGVFLDDVDARF</sequence>
<organism evidence="12 13">
    <name type="scientific">Glutinoglossum americanum</name>
    <dbReference type="NCBI Taxonomy" id="1670608"/>
    <lineage>
        <taxon>Eukaryota</taxon>
        <taxon>Fungi</taxon>
        <taxon>Dikarya</taxon>
        <taxon>Ascomycota</taxon>
        <taxon>Pezizomycotina</taxon>
        <taxon>Geoglossomycetes</taxon>
        <taxon>Geoglossales</taxon>
        <taxon>Geoglossaceae</taxon>
        <taxon>Glutinoglossum</taxon>
    </lineage>
</organism>
<evidence type="ECO:0000256" key="7">
    <source>
        <dbReference type="ARBA" id="ARBA00023242"/>
    </source>
</evidence>
<dbReference type="Proteomes" id="UP000698800">
    <property type="component" value="Unassembled WGS sequence"/>
</dbReference>
<dbReference type="GO" id="GO:0006368">
    <property type="term" value="P:transcription elongation by RNA polymerase II"/>
    <property type="evidence" value="ECO:0007669"/>
    <property type="project" value="TreeGrafter"/>
</dbReference>
<evidence type="ECO:0000259" key="11">
    <source>
        <dbReference type="PROSITE" id="PS51038"/>
    </source>
</evidence>
<dbReference type="SMART" id="SM00439">
    <property type="entry name" value="BAH"/>
    <property type="match status" value="1"/>
</dbReference>
<dbReference type="CDD" id="cd04717">
    <property type="entry name" value="BAH_polybromo"/>
    <property type="match status" value="1"/>
</dbReference>
<feature type="compositionally biased region" description="Polar residues" evidence="9">
    <location>
        <begin position="657"/>
        <end position="666"/>
    </location>
</feature>
<dbReference type="Gene3D" id="1.20.920.10">
    <property type="entry name" value="Bromodomain-like"/>
    <property type="match status" value="2"/>
</dbReference>
<reference evidence="12" key="1">
    <citation type="submission" date="2021-03" db="EMBL/GenBank/DDBJ databases">
        <title>Comparative genomics and phylogenomic investigation of the class Geoglossomycetes provide insights into ecological specialization and systematics.</title>
        <authorList>
            <person name="Melie T."/>
            <person name="Pirro S."/>
            <person name="Miller A.N."/>
            <person name="Quandt A."/>
        </authorList>
    </citation>
    <scope>NUCLEOTIDE SEQUENCE</scope>
    <source>
        <strain evidence="12">GBOQ0MN5Z8</strain>
    </source>
</reference>
<feature type="region of interest" description="Disordered" evidence="9">
    <location>
        <begin position="137"/>
        <end position="221"/>
    </location>
</feature>
<keyword evidence="5 8" id="KW-0103">Bromodomain</keyword>
<dbReference type="InterPro" id="IPR048047">
    <property type="entry name" value="RSC1/2_bromodom"/>
</dbReference>
<feature type="compositionally biased region" description="Acidic residues" evidence="9">
    <location>
        <begin position="148"/>
        <end position="172"/>
    </location>
</feature>
<dbReference type="GO" id="GO:0006338">
    <property type="term" value="P:chromatin remodeling"/>
    <property type="evidence" value="ECO:0007669"/>
    <property type="project" value="InterPro"/>
</dbReference>
<gene>
    <name evidence="12" type="ORF">FGG08_001734</name>
</gene>
<keyword evidence="13" id="KW-1185">Reference proteome</keyword>
<dbReference type="OrthoDB" id="1742084at2759"/>
<dbReference type="PANTHER" id="PTHR16062:SF21">
    <property type="entry name" value="CHROMATIN STRUCTURE-REMODELING COMPLEX SUBUNIT RSC1-RELATED"/>
    <property type="match status" value="1"/>
</dbReference>
<feature type="domain" description="Bromo" evidence="10">
    <location>
        <begin position="243"/>
        <end position="313"/>
    </location>
</feature>
<feature type="region of interest" description="Disordered" evidence="9">
    <location>
        <begin position="1"/>
        <end position="29"/>
    </location>
</feature>
<feature type="region of interest" description="Disordered" evidence="9">
    <location>
        <begin position="513"/>
        <end position="532"/>
    </location>
</feature>
<dbReference type="Gene3D" id="2.30.30.490">
    <property type="match status" value="1"/>
</dbReference>
<evidence type="ECO:0000259" key="10">
    <source>
        <dbReference type="PROSITE" id="PS50014"/>
    </source>
</evidence>
<name>A0A9P8I1G9_9PEZI</name>
<keyword evidence="3" id="KW-0156">Chromatin regulator</keyword>
<dbReference type="PROSITE" id="PS51038">
    <property type="entry name" value="BAH"/>
    <property type="match status" value="1"/>
</dbReference>
<feature type="domain" description="Bromo" evidence="10">
    <location>
        <begin position="54"/>
        <end position="106"/>
    </location>
</feature>
<feature type="domain" description="BAH" evidence="11">
    <location>
        <begin position="356"/>
        <end position="475"/>
    </location>
</feature>
<keyword evidence="7" id="KW-0539">Nucleus</keyword>
<protein>
    <submittedName>
        <fullName evidence="12">Uncharacterized protein</fullName>
    </submittedName>
</protein>
<dbReference type="AlphaFoldDB" id="A0A9P8I1G9"/>
<dbReference type="GO" id="GO:0003682">
    <property type="term" value="F:chromatin binding"/>
    <property type="evidence" value="ECO:0007669"/>
    <property type="project" value="InterPro"/>
</dbReference>
<feature type="region of interest" description="Disordered" evidence="9">
    <location>
        <begin position="539"/>
        <end position="666"/>
    </location>
</feature>
<evidence type="ECO:0000256" key="5">
    <source>
        <dbReference type="ARBA" id="ARBA00023117"/>
    </source>
</evidence>
<dbReference type="InterPro" id="IPR036427">
    <property type="entry name" value="Bromodomain-like_sf"/>
</dbReference>
<accession>A0A9P8I1G9</accession>
<proteinExistence type="predicted"/>
<keyword evidence="2" id="KW-0677">Repeat</keyword>
<feature type="compositionally biased region" description="Polar residues" evidence="9">
    <location>
        <begin position="597"/>
        <end position="613"/>
    </location>
</feature>
<comment type="caution">
    <text evidence="12">The sequence shown here is derived from an EMBL/GenBank/DDBJ whole genome shotgun (WGS) entry which is preliminary data.</text>
</comment>
<evidence type="ECO:0000256" key="3">
    <source>
        <dbReference type="ARBA" id="ARBA00022853"/>
    </source>
</evidence>
<dbReference type="InterPro" id="IPR001025">
    <property type="entry name" value="BAH_dom"/>
</dbReference>
<evidence type="ECO:0000256" key="9">
    <source>
        <dbReference type="SAM" id="MobiDB-lite"/>
    </source>
</evidence>
<evidence type="ECO:0000256" key="6">
    <source>
        <dbReference type="ARBA" id="ARBA00023163"/>
    </source>
</evidence>
<keyword evidence="4" id="KW-0805">Transcription regulation</keyword>
<dbReference type="CDD" id="cd04369">
    <property type="entry name" value="Bromodomain"/>
    <property type="match status" value="1"/>
</dbReference>
<dbReference type="PRINTS" id="PR00503">
    <property type="entry name" value="BROMODOMAIN"/>
</dbReference>
<feature type="compositionally biased region" description="Pro residues" evidence="9">
    <location>
        <begin position="548"/>
        <end position="568"/>
    </location>
</feature>
<evidence type="ECO:0000256" key="4">
    <source>
        <dbReference type="ARBA" id="ARBA00023015"/>
    </source>
</evidence>